<dbReference type="PANTHER" id="PTHR30136">
    <property type="entry name" value="HELIX-TURN-HELIX TRANSCRIPTIONAL REGULATOR, ICLR FAMILY"/>
    <property type="match status" value="1"/>
</dbReference>
<evidence type="ECO:0000313" key="2">
    <source>
        <dbReference type="EMBL" id="EQD41855.1"/>
    </source>
</evidence>
<sequence>RRNAPAIEDMVRRELRALSEEAQVAASISRLAGSDVVYLYRNPPGTVAGVALGEGARLPAHATAIGKVLLAQRSPGEVAELYEGVRLQAYTERTITELPLLLGALQEIRRQGWALSDGELEEGLCAAAVPVYAPDGSLLGALNASASGASRAREAFATEIVPALLRRA</sequence>
<dbReference type="EMBL" id="AUZX01011805">
    <property type="protein sequence ID" value="EQD41855.1"/>
    <property type="molecule type" value="Genomic_DNA"/>
</dbReference>
<feature type="domain" description="IclR-ED" evidence="1">
    <location>
        <begin position="1"/>
        <end position="168"/>
    </location>
</feature>
<organism evidence="2">
    <name type="scientific">mine drainage metagenome</name>
    <dbReference type="NCBI Taxonomy" id="410659"/>
    <lineage>
        <taxon>unclassified sequences</taxon>
        <taxon>metagenomes</taxon>
        <taxon>ecological metagenomes</taxon>
    </lineage>
</organism>
<dbReference type="PROSITE" id="PS51078">
    <property type="entry name" value="ICLR_ED"/>
    <property type="match status" value="1"/>
</dbReference>
<reference evidence="2" key="1">
    <citation type="submission" date="2013-08" db="EMBL/GenBank/DDBJ databases">
        <authorList>
            <person name="Mendez C."/>
            <person name="Richter M."/>
            <person name="Ferrer M."/>
            <person name="Sanchez J."/>
        </authorList>
    </citation>
    <scope>NUCLEOTIDE SEQUENCE</scope>
</reference>
<dbReference type="PANTHER" id="PTHR30136:SF34">
    <property type="entry name" value="TRANSCRIPTIONAL REGULATOR"/>
    <property type="match status" value="1"/>
</dbReference>
<proteinExistence type="predicted"/>
<evidence type="ECO:0000259" key="1">
    <source>
        <dbReference type="PROSITE" id="PS51078"/>
    </source>
</evidence>
<dbReference type="InterPro" id="IPR050707">
    <property type="entry name" value="HTH_MetabolicPath_Reg"/>
</dbReference>
<dbReference type="Pfam" id="PF01614">
    <property type="entry name" value="IclR_C"/>
    <property type="match status" value="1"/>
</dbReference>
<dbReference type="GO" id="GO:0003700">
    <property type="term" value="F:DNA-binding transcription factor activity"/>
    <property type="evidence" value="ECO:0007669"/>
    <property type="project" value="TreeGrafter"/>
</dbReference>
<dbReference type="SUPFAM" id="SSF55781">
    <property type="entry name" value="GAF domain-like"/>
    <property type="match status" value="1"/>
</dbReference>
<comment type="caution">
    <text evidence="2">The sequence shown here is derived from an EMBL/GenBank/DDBJ whole genome shotgun (WGS) entry which is preliminary data.</text>
</comment>
<feature type="non-terminal residue" evidence="2">
    <location>
        <position position="1"/>
    </location>
</feature>
<dbReference type="Gene3D" id="3.30.450.40">
    <property type="match status" value="1"/>
</dbReference>
<feature type="non-terminal residue" evidence="2">
    <location>
        <position position="168"/>
    </location>
</feature>
<dbReference type="GO" id="GO:0045892">
    <property type="term" value="P:negative regulation of DNA-templated transcription"/>
    <property type="evidence" value="ECO:0007669"/>
    <property type="project" value="TreeGrafter"/>
</dbReference>
<dbReference type="InterPro" id="IPR029016">
    <property type="entry name" value="GAF-like_dom_sf"/>
</dbReference>
<reference evidence="2" key="2">
    <citation type="journal article" date="2014" name="ISME J.">
        <title>Microbial stratification in low pH oxic and suboxic macroscopic growths along an acid mine drainage.</title>
        <authorList>
            <person name="Mendez-Garcia C."/>
            <person name="Mesa V."/>
            <person name="Sprenger R.R."/>
            <person name="Richter M."/>
            <person name="Diez M.S."/>
            <person name="Solano J."/>
            <person name="Bargiela R."/>
            <person name="Golyshina O.V."/>
            <person name="Manteca A."/>
            <person name="Ramos J.L."/>
            <person name="Gallego J.R."/>
            <person name="Llorente I."/>
            <person name="Martins Dos Santos V.A."/>
            <person name="Jensen O.N."/>
            <person name="Pelaez A.I."/>
            <person name="Sanchez J."/>
            <person name="Ferrer M."/>
        </authorList>
    </citation>
    <scope>NUCLEOTIDE SEQUENCE</scope>
</reference>
<name>T1AIN8_9ZZZZ</name>
<protein>
    <submittedName>
        <fullName evidence="2">IclR family transcriptional regulator</fullName>
    </submittedName>
</protein>
<gene>
    <name evidence="2" type="ORF">B1A_16063</name>
</gene>
<dbReference type="GO" id="GO:0003677">
    <property type="term" value="F:DNA binding"/>
    <property type="evidence" value="ECO:0007669"/>
    <property type="project" value="TreeGrafter"/>
</dbReference>
<dbReference type="AlphaFoldDB" id="T1AIN8"/>
<dbReference type="InterPro" id="IPR014757">
    <property type="entry name" value="Tscrpt_reg_IclR_C"/>
</dbReference>
<accession>T1AIN8</accession>